<protein>
    <recommendedName>
        <fullName evidence="3">Pal1 cell morphology</fullName>
    </recommendedName>
</protein>
<dbReference type="RefSeq" id="XP_024323678.1">
    <property type="nucleotide sequence ID" value="XM_024470006.1"/>
</dbReference>
<dbReference type="OrthoDB" id="5389892at2759"/>
<dbReference type="InterPro" id="IPR013226">
    <property type="entry name" value="Pal1"/>
</dbReference>
<name>A0A177AB35_9PEZI</name>
<feature type="region of interest" description="Disordered" evidence="1">
    <location>
        <begin position="252"/>
        <end position="351"/>
    </location>
</feature>
<dbReference type="Proteomes" id="UP000077154">
    <property type="component" value="Unassembled WGS sequence"/>
</dbReference>
<dbReference type="GeneID" id="36289465"/>
<reference evidence="2" key="1">
    <citation type="submission" date="2016-03" db="EMBL/GenBank/DDBJ databases">
        <title>Updated assembly of Pseudogymnoascus destructans, the fungus causing white-nose syndrome of bats.</title>
        <authorList>
            <person name="Palmer J.M."/>
            <person name="Drees K.P."/>
            <person name="Foster J.T."/>
            <person name="Lindner D.L."/>
        </authorList>
    </citation>
    <scope>NUCLEOTIDE SEQUENCE [LARGE SCALE GENOMIC DNA]</scope>
    <source>
        <strain evidence="2">20631-21</strain>
    </source>
</reference>
<feature type="compositionally biased region" description="Low complexity" evidence="1">
    <location>
        <begin position="49"/>
        <end position="59"/>
    </location>
</feature>
<proteinExistence type="predicted"/>
<dbReference type="GO" id="GO:0005737">
    <property type="term" value="C:cytoplasm"/>
    <property type="evidence" value="ECO:0007669"/>
    <property type="project" value="TreeGrafter"/>
</dbReference>
<evidence type="ECO:0000313" key="2">
    <source>
        <dbReference type="EMBL" id="OAF58393.1"/>
    </source>
</evidence>
<feature type="region of interest" description="Disordered" evidence="1">
    <location>
        <begin position="1"/>
        <end position="113"/>
    </location>
</feature>
<gene>
    <name evidence="2" type="ORF">VC83_06405</name>
</gene>
<accession>A0A177AB35</accession>
<evidence type="ECO:0008006" key="3">
    <source>
        <dbReference type="Google" id="ProtNLM"/>
    </source>
</evidence>
<sequence>MGSTSEDKDWASRYLLDPLTAPEPSQLTGPGTHFGSTLDKKLTPTPPASTRSSQSKLSSRNPFRGTQPLIDVTQKPQGGQGLNDKPLPRGPPRQRHGSLSQRYPGDVSHRPLDVIRKQNKLASQAPHLKKKHLPQADLIDSLDASMDQLYHHEGPYDATLLARNTSKYQSPIDAVRASNAEALKATPQENIQDALSRHVPLQGVGIVPAGGRLASGQVMDYTEGDDLMRDSDAPGGAYKRWDGVKYLPEDYKGKGEPSFSADAARDKRRGHRRIASEDNFVYEMQPTPRARPSSRQRSISGVGPEQEGSPSDAARYPEFGRNGRPSSSMGRKFGDGIKRRFGSLRKNKKPT</sequence>
<organism evidence="2">
    <name type="scientific">Pseudogymnoascus destructans</name>
    <dbReference type="NCBI Taxonomy" id="655981"/>
    <lineage>
        <taxon>Eukaryota</taxon>
        <taxon>Fungi</taxon>
        <taxon>Dikarya</taxon>
        <taxon>Ascomycota</taxon>
        <taxon>Pezizomycotina</taxon>
        <taxon>Leotiomycetes</taxon>
        <taxon>Thelebolales</taxon>
        <taxon>Thelebolaceae</taxon>
        <taxon>Pseudogymnoascus</taxon>
    </lineage>
</organism>
<dbReference type="PANTHER" id="PTHR28307:SF1">
    <property type="entry name" value="PAL1 CELL MORPHOLOGY PROTEIN"/>
    <property type="match status" value="1"/>
</dbReference>
<feature type="compositionally biased region" description="Basic and acidic residues" evidence="1">
    <location>
        <begin position="1"/>
        <end position="11"/>
    </location>
</feature>
<dbReference type="Pfam" id="PF08316">
    <property type="entry name" value="Pal1"/>
    <property type="match status" value="1"/>
</dbReference>
<dbReference type="AlphaFoldDB" id="A0A177AB35"/>
<feature type="compositionally biased region" description="Basic residues" evidence="1">
    <location>
        <begin position="339"/>
        <end position="351"/>
    </location>
</feature>
<dbReference type="PANTHER" id="PTHR28307">
    <property type="entry name" value="PROTEIN PAL1"/>
    <property type="match status" value="1"/>
</dbReference>
<evidence type="ECO:0000256" key="1">
    <source>
        <dbReference type="SAM" id="MobiDB-lite"/>
    </source>
</evidence>
<dbReference type="VEuPathDB" id="FungiDB:GMDG_00761"/>
<dbReference type="EMBL" id="KV441397">
    <property type="protein sequence ID" value="OAF58393.1"/>
    <property type="molecule type" value="Genomic_DNA"/>
</dbReference>
<dbReference type="eggNOG" id="ENOG502RB1B">
    <property type="taxonomic scope" value="Eukaryota"/>
</dbReference>